<dbReference type="Proteomes" id="UP000606044">
    <property type="component" value="Unassembled WGS sequence"/>
</dbReference>
<dbReference type="EMBL" id="BMCT01000008">
    <property type="protein sequence ID" value="GGF80924.1"/>
    <property type="molecule type" value="Genomic_DNA"/>
</dbReference>
<feature type="region of interest" description="Disordered" evidence="5">
    <location>
        <begin position="1"/>
        <end position="28"/>
    </location>
</feature>
<name>A0A917CDG7_9HYPH</name>
<dbReference type="PANTHER" id="PTHR43123">
    <property type="entry name" value="POLYSACCHARIDE DEACETYLASE-RELATED"/>
    <property type="match status" value="1"/>
</dbReference>
<organism evidence="7 8">
    <name type="scientific">Azorhizobium oxalatiphilum</name>
    <dbReference type="NCBI Taxonomy" id="980631"/>
    <lineage>
        <taxon>Bacteria</taxon>
        <taxon>Pseudomonadati</taxon>
        <taxon>Pseudomonadota</taxon>
        <taxon>Alphaproteobacteria</taxon>
        <taxon>Hyphomicrobiales</taxon>
        <taxon>Xanthobacteraceae</taxon>
        <taxon>Azorhizobium</taxon>
    </lineage>
</organism>
<dbReference type="InterPro" id="IPR002509">
    <property type="entry name" value="NODB_dom"/>
</dbReference>
<dbReference type="Pfam" id="PF01522">
    <property type="entry name" value="Polysacc_deac_1"/>
    <property type="match status" value="1"/>
</dbReference>
<dbReference type="SUPFAM" id="SSF88713">
    <property type="entry name" value="Glycoside hydrolase/deacetylase"/>
    <property type="match status" value="1"/>
</dbReference>
<feature type="domain" description="NodB homology" evidence="6">
    <location>
        <begin position="73"/>
        <end position="289"/>
    </location>
</feature>
<comment type="similarity">
    <text evidence="2">Belongs to the polysaccharide deacetylase family.</text>
</comment>
<reference evidence="7" key="1">
    <citation type="journal article" date="2014" name="Int. J. Syst. Evol. Microbiol.">
        <title>Complete genome sequence of Corynebacterium casei LMG S-19264T (=DSM 44701T), isolated from a smear-ripened cheese.</title>
        <authorList>
            <consortium name="US DOE Joint Genome Institute (JGI-PGF)"/>
            <person name="Walter F."/>
            <person name="Albersmeier A."/>
            <person name="Kalinowski J."/>
            <person name="Ruckert C."/>
        </authorList>
    </citation>
    <scope>NUCLEOTIDE SEQUENCE</scope>
    <source>
        <strain evidence="7">CCM 7897</strain>
    </source>
</reference>
<evidence type="ECO:0000313" key="7">
    <source>
        <dbReference type="EMBL" id="GGF80924.1"/>
    </source>
</evidence>
<protein>
    <recommendedName>
        <fullName evidence="3">Chitooligosaccharide deacetylase</fullName>
    </recommendedName>
    <alternativeName>
        <fullName evidence="4">Nodulation protein B</fullName>
    </alternativeName>
</protein>
<evidence type="ECO:0000256" key="3">
    <source>
        <dbReference type="ARBA" id="ARBA00020071"/>
    </source>
</evidence>
<dbReference type="GO" id="GO:0005975">
    <property type="term" value="P:carbohydrate metabolic process"/>
    <property type="evidence" value="ECO:0007669"/>
    <property type="project" value="InterPro"/>
</dbReference>
<evidence type="ECO:0000256" key="2">
    <source>
        <dbReference type="ARBA" id="ARBA00010973"/>
    </source>
</evidence>
<evidence type="ECO:0000256" key="5">
    <source>
        <dbReference type="SAM" id="MobiDB-lite"/>
    </source>
</evidence>
<dbReference type="PROSITE" id="PS51677">
    <property type="entry name" value="NODB"/>
    <property type="match status" value="1"/>
</dbReference>
<dbReference type="RefSeq" id="WP_188583048.1">
    <property type="nucleotide sequence ID" value="NZ_BMCT01000008.1"/>
</dbReference>
<reference evidence="7" key="2">
    <citation type="submission" date="2020-09" db="EMBL/GenBank/DDBJ databases">
        <authorList>
            <person name="Sun Q."/>
            <person name="Sedlacek I."/>
        </authorList>
    </citation>
    <scope>NUCLEOTIDE SEQUENCE</scope>
    <source>
        <strain evidence="7">CCM 7897</strain>
    </source>
</reference>
<dbReference type="InterPro" id="IPR011330">
    <property type="entry name" value="Glyco_hydro/deAcase_b/a-brl"/>
</dbReference>
<evidence type="ECO:0000256" key="1">
    <source>
        <dbReference type="ARBA" id="ARBA00003236"/>
    </source>
</evidence>
<dbReference type="AlphaFoldDB" id="A0A917CDG7"/>
<feature type="compositionally biased region" description="Pro residues" evidence="5">
    <location>
        <begin position="1"/>
        <end position="11"/>
    </location>
</feature>
<dbReference type="GO" id="GO:0016810">
    <property type="term" value="F:hydrolase activity, acting on carbon-nitrogen (but not peptide) bonds"/>
    <property type="evidence" value="ECO:0007669"/>
    <property type="project" value="InterPro"/>
</dbReference>
<gene>
    <name evidence="7" type="ORF">GCM10007301_46270</name>
</gene>
<dbReference type="PANTHER" id="PTHR43123:SF1">
    <property type="entry name" value="POLYSACCHARIDE DEACETYLASE-RELATED"/>
    <property type="match status" value="1"/>
</dbReference>
<evidence type="ECO:0000256" key="4">
    <source>
        <dbReference type="ARBA" id="ARBA00032976"/>
    </source>
</evidence>
<sequence length="306" mass="34305">MTPIPFKPTPPTRERDLKGYAGSPPDPQWPGKARVAVSFVVNFEEGAEFTVSEGDPVNEGIYEVDHRLEGPDPCIESHFEYGTRAAWWRVMDLLDAHGAKVTVSSCGRAVERSPELARDAVARGHEVSAHGWRWESHAGLDEATERARIARTVEAITRATGQRPVGWHTRSASTANTRRLLVEDGGFLYDSDAYNDDLPYYVEVAGRPHLVLPYAFDTNDMHFQHTQRFRGADFADYVIDAFDWLAREGERAPKMLSIGLHLRMIGRPGRIGALDRILAHICGSGHAWVAPRADIARHWRTTFPRT</sequence>
<keyword evidence="8" id="KW-1185">Reference proteome</keyword>
<comment type="function">
    <text evidence="1">Is involved in generating a small heat-stable compound (Nod), an acylated oligomer of N-acetylglucosamine, that stimulates mitosis in various plant protoplasts.</text>
</comment>
<proteinExistence type="inferred from homology"/>
<dbReference type="Gene3D" id="3.20.20.370">
    <property type="entry name" value="Glycoside hydrolase/deacetylase"/>
    <property type="match status" value="1"/>
</dbReference>
<comment type="caution">
    <text evidence="7">The sequence shown here is derived from an EMBL/GenBank/DDBJ whole genome shotgun (WGS) entry which is preliminary data.</text>
</comment>
<evidence type="ECO:0000313" key="8">
    <source>
        <dbReference type="Proteomes" id="UP000606044"/>
    </source>
</evidence>
<evidence type="ECO:0000259" key="6">
    <source>
        <dbReference type="PROSITE" id="PS51677"/>
    </source>
</evidence>
<accession>A0A917CDG7</accession>